<dbReference type="InterPro" id="IPR013740">
    <property type="entry name" value="Redoxin"/>
</dbReference>
<keyword evidence="3 5" id="KW-0049">Antioxidant</keyword>
<dbReference type="RefSeq" id="XP_044548546.1">
    <property type="nucleotide sequence ID" value="XM_044694517.1"/>
</dbReference>
<organism evidence="7 8">
    <name type="scientific">Naegleria lovaniensis</name>
    <name type="common">Amoeba</name>
    <dbReference type="NCBI Taxonomy" id="51637"/>
    <lineage>
        <taxon>Eukaryota</taxon>
        <taxon>Discoba</taxon>
        <taxon>Heterolobosea</taxon>
        <taxon>Tetramitia</taxon>
        <taxon>Eutetramitia</taxon>
        <taxon>Vahlkampfiidae</taxon>
        <taxon>Naegleria</taxon>
    </lineage>
</organism>
<comment type="function">
    <text evidence="5">Thiol-specific peroxidase that catalyzes the reduction of hydrogen peroxide and organic hydroperoxides to water and alcohols, respectively. Plays a role in cell protection against oxidative stress by detoxifying peroxides.</text>
</comment>
<dbReference type="SUPFAM" id="SSF52833">
    <property type="entry name" value="Thioredoxin-like"/>
    <property type="match status" value="1"/>
</dbReference>
<dbReference type="GO" id="GO:0042744">
    <property type="term" value="P:hydrogen peroxide catabolic process"/>
    <property type="evidence" value="ECO:0007669"/>
    <property type="project" value="TreeGrafter"/>
</dbReference>
<evidence type="ECO:0000256" key="5">
    <source>
        <dbReference type="RuleBase" id="RU366011"/>
    </source>
</evidence>
<evidence type="ECO:0000256" key="1">
    <source>
        <dbReference type="ARBA" id="ARBA00010505"/>
    </source>
</evidence>
<evidence type="ECO:0000313" key="8">
    <source>
        <dbReference type="Proteomes" id="UP000816034"/>
    </source>
</evidence>
<feature type="domain" description="Redoxin" evidence="6">
    <location>
        <begin position="25"/>
        <end position="131"/>
    </location>
</feature>
<proteinExistence type="inferred from homology"/>
<evidence type="ECO:0000256" key="2">
    <source>
        <dbReference type="ARBA" id="ARBA00022559"/>
    </source>
</evidence>
<dbReference type="InterPro" id="IPR037944">
    <property type="entry name" value="PRX5-like"/>
</dbReference>
<dbReference type="InterPro" id="IPR036249">
    <property type="entry name" value="Thioredoxin-like_sf"/>
</dbReference>
<dbReference type="GO" id="GO:0005739">
    <property type="term" value="C:mitochondrion"/>
    <property type="evidence" value="ECO:0007669"/>
    <property type="project" value="TreeGrafter"/>
</dbReference>
<dbReference type="Gene3D" id="3.40.30.10">
    <property type="entry name" value="Glutaredoxin"/>
    <property type="match status" value="1"/>
</dbReference>
<comment type="caution">
    <text evidence="7">The sequence shown here is derived from an EMBL/GenBank/DDBJ whole genome shotgun (WGS) entry which is preliminary data.</text>
</comment>
<dbReference type="PANTHER" id="PTHR10430">
    <property type="entry name" value="PEROXIREDOXIN"/>
    <property type="match status" value="1"/>
</dbReference>
<protein>
    <recommendedName>
        <fullName evidence="6">Redoxin domain-containing protein</fullName>
    </recommendedName>
</protein>
<dbReference type="PANTHER" id="PTHR10430:SF16">
    <property type="entry name" value="PEROXIREDOXIN-5, MITOCHONDRIAL"/>
    <property type="match status" value="1"/>
</dbReference>
<keyword evidence="8" id="KW-1185">Reference proteome</keyword>
<dbReference type="GO" id="GO:0005777">
    <property type="term" value="C:peroxisome"/>
    <property type="evidence" value="ECO:0007669"/>
    <property type="project" value="TreeGrafter"/>
</dbReference>
<dbReference type="GeneID" id="68097289"/>
<dbReference type="Proteomes" id="UP000816034">
    <property type="component" value="Unassembled WGS sequence"/>
</dbReference>
<keyword evidence="2 5" id="KW-0575">Peroxidase</keyword>
<dbReference type="CDD" id="cd03013">
    <property type="entry name" value="PRX5_like"/>
    <property type="match status" value="1"/>
</dbReference>
<reference evidence="7 8" key="1">
    <citation type="journal article" date="2018" name="BMC Genomics">
        <title>The genome of Naegleria lovaniensis, the basis for a comparative approach to unravel pathogenicity factors of the human pathogenic amoeba N. fowleri.</title>
        <authorList>
            <person name="Liechti N."/>
            <person name="Schurch N."/>
            <person name="Bruggmann R."/>
            <person name="Wittwer M."/>
        </authorList>
    </citation>
    <scope>NUCLEOTIDE SEQUENCE [LARGE SCALE GENOMIC DNA]</scope>
    <source>
        <strain evidence="7 8">ATCC 30569</strain>
    </source>
</reference>
<dbReference type="Pfam" id="PF08534">
    <property type="entry name" value="Redoxin"/>
    <property type="match status" value="1"/>
</dbReference>
<sequence>MFAKSLSSLVLINKSSSGFRNIKSSHIPSYINNLKQLKEKGISKVICVSVNDSFVMKAWKEKVAPDVDIEFIADPFGEFTRQVGLEIDLTAAGLGKRCKRYAMLVENGTVKQLFVEESPGQLEKTTAENMLTLL</sequence>
<gene>
    <name evidence="7" type="ORF">C9374_004834</name>
</gene>
<evidence type="ECO:0000256" key="4">
    <source>
        <dbReference type="ARBA" id="ARBA00023002"/>
    </source>
</evidence>
<keyword evidence="5" id="KW-0676">Redox-active center</keyword>
<dbReference type="EMBL" id="PYSW02000022">
    <property type="protein sequence ID" value="KAG2382867.1"/>
    <property type="molecule type" value="Genomic_DNA"/>
</dbReference>
<comment type="similarity">
    <text evidence="1 5">Belongs to the peroxiredoxin family. Prx5 subfamily.</text>
</comment>
<name>A0AA88GR95_NAELO</name>
<dbReference type="AlphaFoldDB" id="A0AA88GR95"/>
<evidence type="ECO:0000256" key="3">
    <source>
        <dbReference type="ARBA" id="ARBA00022862"/>
    </source>
</evidence>
<dbReference type="GO" id="GO:0045454">
    <property type="term" value="P:cell redox homeostasis"/>
    <property type="evidence" value="ECO:0007669"/>
    <property type="project" value="TreeGrafter"/>
</dbReference>
<accession>A0AA88GR95</accession>
<evidence type="ECO:0000313" key="7">
    <source>
        <dbReference type="EMBL" id="KAG2382867.1"/>
    </source>
</evidence>
<dbReference type="GO" id="GO:0034599">
    <property type="term" value="P:cellular response to oxidative stress"/>
    <property type="evidence" value="ECO:0007669"/>
    <property type="project" value="InterPro"/>
</dbReference>
<evidence type="ECO:0000259" key="6">
    <source>
        <dbReference type="Pfam" id="PF08534"/>
    </source>
</evidence>
<keyword evidence="4 5" id="KW-0560">Oxidoreductase</keyword>
<dbReference type="GO" id="GO:0008379">
    <property type="term" value="F:thioredoxin peroxidase activity"/>
    <property type="evidence" value="ECO:0007669"/>
    <property type="project" value="InterPro"/>
</dbReference>